<dbReference type="GO" id="GO:0003700">
    <property type="term" value="F:DNA-binding transcription factor activity"/>
    <property type="evidence" value="ECO:0007669"/>
    <property type="project" value="InterPro"/>
</dbReference>
<dbReference type="AlphaFoldDB" id="A0A096CR09"/>
<keyword evidence="6" id="KW-1185">Reference proteome</keyword>
<keyword evidence="2" id="KW-0238">DNA-binding</keyword>
<dbReference type="InterPro" id="IPR036388">
    <property type="entry name" value="WH-like_DNA-bd_sf"/>
</dbReference>
<dbReference type="Pfam" id="PF08220">
    <property type="entry name" value="HTH_DeoR"/>
    <property type="match status" value="1"/>
</dbReference>
<dbReference type="SUPFAM" id="SSF46785">
    <property type="entry name" value="Winged helix' DNA-binding domain"/>
    <property type="match status" value="1"/>
</dbReference>
<dbReference type="GO" id="GO:0003677">
    <property type="term" value="F:DNA binding"/>
    <property type="evidence" value="ECO:0007669"/>
    <property type="project" value="UniProtKB-KW"/>
</dbReference>
<feature type="domain" description="HTH deoR-type" evidence="4">
    <location>
        <begin position="5"/>
        <end position="60"/>
    </location>
</feature>
<accession>A0A096CR09</accession>
<dbReference type="EMBL" id="ADLO01000010">
    <property type="protein sequence ID" value="KGF57227.1"/>
    <property type="molecule type" value="Genomic_DNA"/>
</dbReference>
<dbReference type="InterPro" id="IPR037171">
    <property type="entry name" value="NagB/RpiA_transferase-like"/>
</dbReference>
<evidence type="ECO:0000256" key="1">
    <source>
        <dbReference type="ARBA" id="ARBA00023015"/>
    </source>
</evidence>
<dbReference type="PANTHER" id="PTHR30363">
    <property type="entry name" value="HTH-TYPE TRANSCRIPTIONAL REGULATOR SRLR-RELATED"/>
    <property type="match status" value="1"/>
</dbReference>
<dbReference type="Proteomes" id="UP000029585">
    <property type="component" value="Unassembled WGS sequence"/>
</dbReference>
<evidence type="ECO:0000256" key="3">
    <source>
        <dbReference type="ARBA" id="ARBA00023163"/>
    </source>
</evidence>
<dbReference type="Gene3D" id="1.10.10.10">
    <property type="entry name" value="Winged helix-like DNA-binding domain superfamily/Winged helix DNA-binding domain"/>
    <property type="match status" value="1"/>
</dbReference>
<dbReference type="PANTHER" id="PTHR30363:SF8">
    <property type="entry name" value="DEOXYRIBOSE OPERON REPRESSOR"/>
    <property type="match status" value="1"/>
</dbReference>
<evidence type="ECO:0000313" key="6">
    <source>
        <dbReference type="Proteomes" id="UP000029585"/>
    </source>
</evidence>
<dbReference type="Pfam" id="PF00455">
    <property type="entry name" value="DeoRC"/>
    <property type="match status" value="1"/>
</dbReference>
<dbReference type="RefSeq" id="WP_044938443.1">
    <property type="nucleotide sequence ID" value="NZ_KN174161.1"/>
</dbReference>
<keyword evidence="1" id="KW-0805">Transcription regulation</keyword>
<reference evidence="5 6" key="1">
    <citation type="submission" date="2011-08" db="EMBL/GenBank/DDBJ databases">
        <title>The Genome Sequence of Clostridium orbiscindens 1_3_50AFAA.</title>
        <authorList>
            <consortium name="The Broad Institute Genome Sequencing Platform"/>
            <person name="Earl A."/>
            <person name="Ward D."/>
            <person name="Feldgarden M."/>
            <person name="Gevers D."/>
            <person name="Daigneault M."/>
            <person name="Strauss J."/>
            <person name="Allen-Vercoe E."/>
            <person name="Young S.K."/>
            <person name="Zeng Q."/>
            <person name="Gargeya S."/>
            <person name="Fitzgerald M."/>
            <person name="Haas B."/>
            <person name="Abouelleil A."/>
            <person name="Alvarado L."/>
            <person name="Arachchi H.M."/>
            <person name="Berlin A."/>
            <person name="Brown A."/>
            <person name="Chapman S.B."/>
            <person name="Chen Z."/>
            <person name="Dunbar C."/>
            <person name="Freedman E."/>
            <person name="Gearin G."/>
            <person name="Gellesch M."/>
            <person name="Goldberg J."/>
            <person name="Griggs A."/>
            <person name="Gujja S."/>
            <person name="Heiman D."/>
            <person name="Howarth C."/>
            <person name="Larson L."/>
            <person name="Lui A."/>
            <person name="MacDonald P.J.P."/>
            <person name="Montmayeur A."/>
            <person name="Murphy C."/>
            <person name="Neiman D."/>
            <person name="Pearson M."/>
            <person name="Priest M."/>
            <person name="Roberts A."/>
            <person name="Saif S."/>
            <person name="Shea T."/>
            <person name="Shenoy N."/>
            <person name="Sisk P."/>
            <person name="Stolte C."/>
            <person name="Sykes S."/>
            <person name="Wortman J."/>
            <person name="Nusbaum C."/>
            <person name="Birren B."/>
        </authorList>
    </citation>
    <scope>NUCLEOTIDE SEQUENCE [LARGE SCALE GENOMIC DNA]</scope>
    <source>
        <strain evidence="5 6">1_3_50AFAA</strain>
    </source>
</reference>
<dbReference type="InterPro" id="IPR001034">
    <property type="entry name" value="DeoR_HTH"/>
</dbReference>
<organism evidence="5 6">
    <name type="scientific">Flavonifractor plautii 1_3_50AFAA</name>
    <dbReference type="NCBI Taxonomy" id="742738"/>
    <lineage>
        <taxon>Bacteria</taxon>
        <taxon>Bacillati</taxon>
        <taxon>Bacillota</taxon>
        <taxon>Clostridia</taxon>
        <taxon>Eubacteriales</taxon>
        <taxon>Oscillospiraceae</taxon>
        <taxon>Flavonifractor</taxon>
    </lineage>
</organism>
<keyword evidence="3" id="KW-0804">Transcription</keyword>
<evidence type="ECO:0000259" key="4">
    <source>
        <dbReference type="PROSITE" id="PS51000"/>
    </source>
</evidence>
<dbReference type="InterPro" id="IPR018356">
    <property type="entry name" value="Tscrpt_reg_HTH_DeoR_CS"/>
</dbReference>
<dbReference type="PROSITE" id="PS00894">
    <property type="entry name" value="HTH_DEOR_1"/>
    <property type="match status" value="1"/>
</dbReference>
<dbReference type="PATRIC" id="fig|742738.3.peg.341"/>
<protein>
    <recommendedName>
        <fullName evidence="4">HTH deoR-type domain-containing protein</fullName>
    </recommendedName>
</protein>
<dbReference type="InterPro" id="IPR014036">
    <property type="entry name" value="DeoR-like_C"/>
</dbReference>
<dbReference type="PROSITE" id="PS51000">
    <property type="entry name" value="HTH_DEOR_2"/>
    <property type="match status" value="1"/>
</dbReference>
<gene>
    <name evidence="5" type="ORF">HMPREF9460_00325</name>
</gene>
<dbReference type="SUPFAM" id="SSF100950">
    <property type="entry name" value="NagB/RpiA/CoA transferase-like"/>
    <property type="match status" value="1"/>
</dbReference>
<dbReference type="InterPro" id="IPR036390">
    <property type="entry name" value="WH_DNA-bd_sf"/>
</dbReference>
<sequence>MSLKKMTRIDKISQLLIAKTGVSIRELAVELGVSEITIRRDLKQLEQQGTVKLINGVAIHRAAQNPHSTLPEYNLDYEVLHFGDRKARIGKKAASLIEPNDVIAIDTGSTCSYLTQNLPSGVHLTVLTYCMNTLAQLTTHPNYDVICAGGYLYPNTRMFYSPEGISLINRTCVNKAFLSTAGISGKLNVTCVAPHEMNAKSALMESSQTKILLLDSSKFRKICPTTFAYLSDFDIIVTDDELSAEWQGYIADLGIQLLLA</sequence>
<dbReference type="SMART" id="SM00420">
    <property type="entry name" value="HTH_DEOR"/>
    <property type="match status" value="1"/>
</dbReference>
<comment type="caution">
    <text evidence="5">The sequence shown here is derived from an EMBL/GenBank/DDBJ whole genome shotgun (WGS) entry which is preliminary data.</text>
</comment>
<dbReference type="HOGENOM" id="CLU_060699_4_0_9"/>
<name>A0A096CR09_FLAPL</name>
<evidence type="ECO:0000256" key="2">
    <source>
        <dbReference type="ARBA" id="ARBA00023125"/>
    </source>
</evidence>
<proteinExistence type="predicted"/>
<dbReference type="SMART" id="SM01134">
    <property type="entry name" value="DeoRC"/>
    <property type="match status" value="1"/>
</dbReference>
<evidence type="ECO:0000313" key="5">
    <source>
        <dbReference type="EMBL" id="KGF57227.1"/>
    </source>
</evidence>
<dbReference type="PRINTS" id="PR00037">
    <property type="entry name" value="HTHLACR"/>
</dbReference>
<dbReference type="InterPro" id="IPR050313">
    <property type="entry name" value="Carb_Metab_HTH_regulators"/>
</dbReference>
<dbReference type="Gene3D" id="3.40.50.1360">
    <property type="match status" value="1"/>
</dbReference>
<dbReference type="eggNOG" id="COG1349">
    <property type="taxonomic scope" value="Bacteria"/>
</dbReference>